<feature type="non-terminal residue" evidence="1">
    <location>
        <position position="1"/>
    </location>
</feature>
<reference evidence="1" key="1">
    <citation type="submission" date="2014-12" db="EMBL/GenBank/DDBJ databases">
        <title>Meiotic genes and sexual reproduction in the green algal class Trebouxiophyceae (Chlorophyta).</title>
        <authorList>
            <person name="Fucikova K."/>
            <person name="Pazoutova M."/>
            <person name="Rindi F."/>
        </authorList>
    </citation>
    <scope>NUCLEOTIDE SEQUENCE</scope>
    <source>
        <strain evidence="1">BCP-MX219VF25</strain>
    </source>
</reference>
<dbReference type="Gene3D" id="3.40.50.300">
    <property type="entry name" value="P-loop containing nucleotide triphosphate hydrolases"/>
    <property type="match status" value="1"/>
</dbReference>
<feature type="non-terminal residue" evidence="1">
    <location>
        <position position="61"/>
    </location>
</feature>
<dbReference type="AlphaFoldDB" id="A0A0G2UUZ1"/>
<proteinExistence type="predicted"/>
<accession>A0A0G2UUZ1</accession>
<name>A0A0G2UUZ1_9CHLO</name>
<sequence length="61" mass="6786">PRVLACTHFSEVLNRNCLRRSPALAFFTMNVLAEPQEGQQEDSVVFLYKLVPGYAAPSFGV</sequence>
<dbReference type="EMBL" id="KP259565">
    <property type="protein sequence ID" value="AKI32514.1"/>
    <property type="molecule type" value="Genomic_DNA"/>
</dbReference>
<dbReference type="InterPro" id="IPR027417">
    <property type="entry name" value="P-loop_NTPase"/>
</dbReference>
<organism evidence="1">
    <name type="scientific">Eremochloris sphaerica</name>
    <dbReference type="NCBI Taxonomy" id="1653800"/>
    <lineage>
        <taxon>Eukaryota</taxon>
        <taxon>Viridiplantae</taxon>
        <taxon>Chlorophyta</taxon>
        <taxon>core chlorophytes</taxon>
        <taxon>Trebouxiophyceae</taxon>
        <taxon>Trebouxiophyceae incertae sedis</taxon>
        <taxon>Eremochloris</taxon>
    </lineage>
</organism>
<gene>
    <name evidence="1" type="primary">msh5</name>
</gene>
<protein>
    <submittedName>
        <fullName evidence="1">DNA mismatch repair protein MSH5</fullName>
    </submittedName>
</protein>
<evidence type="ECO:0000313" key="1">
    <source>
        <dbReference type="EMBL" id="AKI32514.1"/>
    </source>
</evidence>